<proteinExistence type="predicted"/>
<protein>
    <submittedName>
        <fullName evidence="3">Gaa1-domain-containing protein</fullName>
    </submittedName>
</protein>
<dbReference type="PANTHER" id="PTHR13304">
    <property type="entry name" value="GLYCOSYLPHOSPHATIDYLINOSITOL ANCHOR ATTACHMENT 1 PROTEIN"/>
    <property type="match status" value="1"/>
</dbReference>
<dbReference type="STRING" id="230819.A0A5C3LAR0"/>
<dbReference type="GO" id="GO:0016255">
    <property type="term" value="P:attachment of GPI anchor to protein"/>
    <property type="evidence" value="ECO:0007669"/>
    <property type="project" value="TreeGrafter"/>
</dbReference>
<feature type="transmembrane region" description="Helical" evidence="2">
    <location>
        <begin position="48"/>
        <end position="67"/>
    </location>
</feature>
<dbReference type="Proteomes" id="UP000307440">
    <property type="component" value="Unassembled WGS sequence"/>
</dbReference>
<dbReference type="Pfam" id="PF04114">
    <property type="entry name" value="Gaa1"/>
    <property type="match status" value="1"/>
</dbReference>
<dbReference type="InterPro" id="IPR007246">
    <property type="entry name" value="Gaa1"/>
</dbReference>
<dbReference type="PANTHER" id="PTHR13304:SF0">
    <property type="entry name" value="GLYCOSYLPHOSPHATIDYLINOSITOL ANCHOR ATTACHMENT 1 PROTEIN"/>
    <property type="match status" value="1"/>
</dbReference>
<keyword evidence="2" id="KW-0472">Membrane</keyword>
<feature type="transmembrane region" description="Helical" evidence="2">
    <location>
        <begin position="554"/>
        <end position="572"/>
    </location>
</feature>
<evidence type="ECO:0000313" key="3">
    <source>
        <dbReference type="EMBL" id="TFK30134.1"/>
    </source>
</evidence>
<gene>
    <name evidence="3" type="ORF">FA15DRAFT_631093</name>
</gene>
<dbReference type="AlphaFoldDB" id="A0A5C3LAR0"/>
<keyword evidence="1" id="KW-0175">Coiled coil</keyword>
<reference evidence="3 4" key="1">
    <citation type="journal article" date="2019" name="Nat. Ecol. Evol.">
        <title>Megaphylogeny resolves global patterns of mushroom evolution.</title>
        <authorList>
            <person name="Varga T."/>
            <person name="Krizsan K."/>
            <person name="Foldi C."/>
            <person name="Dima B."/>
            <person name="Sanchez-Garcia M."/>
            <person name="Sanchez-Ramirez S."/>
            <person name="Szollosi G.J."/>
            <person name="Szarkandi J.G."/>
            <person name="Papp V."/>
            <person name="Albert L."/>
            <person name="Andreopoulos W."/>
            <person name="Angelini C."/>
            <person name="Antonin V."/>
            <person name="Barry K.W."/>
            <person name="Bougher N.L."/>
            <person name="Buchanan P."/>
            <person name="Buyck B."/>
            <person name="Bense V."/>
            <person name="Catcheside P."/>
            <person name="Chovatia M."/>
            <person name="Cooper J."/>
            <person name="Damon W."/>
            <person name="Desjardin D."/>
            <person name="Finy P."/>
            <person name="Geml J."/>
            <person name="Haridas S."/>
            <person name="Hughes K."/>
            <person name="Justo A."/>
            <person name="Karasinski D."/>
            <person name="Kautmanova I."/>
            <person name="Kiss B."/>
            <person name="Kocsube S."/>
            <person name="Kotiranta H."/>
            <person name="LaButti K.M."/>
            <person name="Lechner B.E."/>
            <person name="Liimatainen K."/>
            <person name="Lipzen A."/>
            <person name="Lukacs Z."/>
            <person name="Mihaltcheva S."/>
            <person name="Morgado L.N."/>
            <person name="Niskanen T."/>
            <person name="Noordeloos M.E."/>
            <person name="Ohm R.A."/>
            <person name="Ortiz-Santana B."/>
            <person name="Ovrebo C."/>
            <person name="Racz N."/>
            <person name="Riley R."/>
            <person name="Savchenko A."/>
            <person name="Shiryaev A."/>
            <person name="Soop K."/>
            <person name="Spirin V."/>
            <person name="Szebenyi C."/>
            <person name="Tomsovsky M."/>
            <person name="Tulloss R.E."/>
            <person name="Uehling J."/>
            <person name="Grigoriev I.V."/>
            <person name="Vagvolgyi C."/>
            <person name="Papp T."/>
            <person name="Martin F.M."/>
            <person name="Miettinen O."/>
            <person name="Hibbett D.S."/>
            <person name="Nagy L.G."/>
        </authorList>
    </citation>
    <scope>NUCLEOTIDE SEQUENCE [LARGE SCALE GENOMIC DNA]</scope>
    <source>
        <strain evidence="3 4">CBS 121175</strain>
    </source>
</reference>
<evidence type="ECO:0000256" key="1">
    <source>
        <dbReference type="SAM" id="Coils"/>
    </source>
</evidence>
<evidence type="ECO:0000313" key="4">
    <source>
        <dbReference type="Proteomes" id="UP000307440"/>
    </source>
</evidence>
<feature type="transmembrane region" description="Helical" evidence="2">
    <location>
        <begin position="498"/>
        <end position="518"/>
    </location>
</feature>
<feature type="transmembrane region" description="Helical" evidence="2">
    <location>
        <begin position="579"/>
        <end position="597"/>
    </location>
</feature>
<feature type="coiled-coil region" evidence="1">
    <location>
        <begin position="97"/>
        <end position="124"/>
    </location>
</feature>
<organism evidence="3 4">
    <name type="scientific">Coprinopsis marcescibilis</name>
    <name type="common">Agaric fungus</name>
    <name type="synonym">Psathyrella marcescibilis</name>
    <dbReference type="NCBI Taxonomy" id="230819"/>
    <lineage>
        <taxon>Eukaryota</taxon>
        <taxon>Fungi</taxon>
        <taxon>Dikarya</taxon>
        <taxon>Basidiomycota</taxon>
        <taxon>Agaricomycotina</taxon>
        <taxon>Agaricomycetes</taxon>
        <taxon>Agaricomycetidae</taxon>
        <taxon>Agaricales</taxon>
        <taxon>Agaricineae</taxon>
        <taxon>Psathyrellaceae</taxon>
        <taxon>Coprinopsis</taxon>
    </lineage>
</organism>
<feature type="transmembrane region" description="Helical" evidence="2">
    <location>
        <begin position="609"/>
        <end position="635"/>
    </location>
</feature>
<evidence type="ECO:0000256" key="2">
    <source>
        <dbReference type="SAM" id="Phobius"/>
    </source>
</evidence>
<keyword evidence="4" id="KW-1185">Reference proteome</keyword>
<accession>A0A5C3LAR0</accession>
<keyword evidence="2" id="KW-1133">Transmembrane helix</keyword>
<sequence length="637" mass="71099">MDPTDPPAPKSLLARLKARFNKPKSDTTRSRLRRVLIIEERLSKWLPYIKFLLFTVGFLWVLALPLAELGKETYIDENALSPGHIRPQFAWADVHSADRWLDQLEKLRDSNATSEKRAEFISDEFRKLGLLGATQKYTLTLVNETRSGVNAYAVSPSPRISGTEAMVISASWIGRKGEGNGDLNLRGVAILLALAKYLKGSSSWAKDLVFVVSDGYLDGMQAWLNAYHGTEQKNLKVESLPHPSGVIWNALSIDYACHSFSHLGIFHEGVNGRLPNQDLINSFERLSRWTGGVPVVMYDHLGSQLEPPVYPSWIPKFIRQNKRFESYWQHGRNTVRHIGYQARGRPSGIHGLFHRHRIDAFTMYAICAQGPHGFYAMGRVVEATLTAMNNLLERLHASFFFYLLTGPYTFLKISSYLPSPVLISVAMMIQGLTTWSQAGWVLDVSGKTAITGPAASKWITRRRDVLPVAMTMFFTHVWGLALFAIVSTSWYIKNIQQAVSLPVFVLFASLPLSILAITRKQSPGEAPVGLVLKALNVCFASPIISITSVLNFSLALSFAMLLGIPLSISAWSRRLPVRIASYSIYALLALGWVLFLPEETKTALWHWEIASAWFAPVVCVVYAPLVLQAGIATLLTR</sequence>
<name>A0A5C3LAR0_COPMA</name>
<dbReference type="Gene3D" id="3.40.630.10">
    <property type="entry name" value="Zn peptidases"/>
    <property type="match status" value="1"/>
</dbReference>
<dbReference type="GO" id="GO:0042765">
    <property type="term" value="C:GPI-anchor transamidase complex"/>
    <property type="evidence" value="ECO:0007669"/>
    <property type="project" value="InterPro"/>
</dbReference>
<dbReference type="OrthoDB" id="445301at2759"/>
<keyword evidence="2" id="KW-0812">Transmembrane</keyword>
<dbReference type="EMBL" id="ML210147">
    <property type="protein sequence ID" value="TFK30134.1"/>
    <property type="molecule type" value="Genomic_DNA"/>
</dbReference>
<feature type="transmembrane region" description="Helical" evidence="2">
    <location>
        <begin position="465"/>
        <end position="492"/>
    </location>
</feature>